<evidence type="ECO:0000256" key="2">
    <source>
        <dbReference type="ARBA" id="ARBA00022801"/>
    </source>
</evidence>
<sequence>MTTKYDRIMGAFLGCAIGDAMGAPTETRPIALIKEHVGGGDYVRDYCLPLPDTLSAGQPKGQFTDDFSVSYLSARAFARAGGITRQAATDALIEWSSYDRYYINHSGPTSKRAIALCKGEPVDDAQDYACCRNAWATNGAGMKAWVAGVFNSGNLDKAIDDAILMCQVSHDNPVALSAACAVAAGVAAGMAQNSTVADVVKAGLYGAREGYARSWRFARSSAGASVEQRIRMAVTIGTCYAHDFDRLLQEMTDIVGTGLNANEAIPAAFGFFVAAQGRVMDGVYMGVNCGNDTDTVAAITGALCGAFSGAGEIPPQHLPFLSEVNDMDIRQAVEEVDRVTG</sequence>
<dbReference type="Pfam" id="PF03747">
    <property type="entry name" value="ADP_ribosyl_GH"/>
    <property type="match status" value="1"/>
</dbReference>
<feature type="binding site" evidence="3">
    <location>
        <position position="64"/>
    </location>
    <ligand>
        <name>Mg(2+)</name>
        <dbReference type="ChEBI" id="CHEBI:18420"/>
        <label>1</label>
    </ligand>
</feature>
<proteinExistence type="inferred from homology"/>
<dbReference type="EMBL" id="JACONZ010000001">
    <property type="protein sequence ID" value="MBC5580032.1"/>
    <property type="molecule type" value="Genomic_DNA"/>
</dbReference>
<dbReference type="SUPFAM" id="SSF101478">
    <property type="entry name" value="ADP-ribosylglycohydrolase"/>
    <property type="match status" value="1"/>
</dbReference>
<keyword evidence="2" id="KW-0378">Hydrolase</keyword>
<evidence type="ECO:0000256" key="1">
    <source>
        <dbReference type="ARBA" id="ARBA00010702"/>
    </source>
</evidence>
<evidence type="ECO:0000313" key="5">
    <source>
        <dbReference type="Proteomes" id="UP000659630"/>
    </source>
</evidence>
<evidence type="ECO:0000256" key="3">
    <source>
        <dbReference type="PIRSR" id="PIRSR605502-1"/>
    </source>
</evidence>
<reference evidence="4" key="1">
    <citation type="submission" date="2020-08" db="EMBL/GenBank/DDBJ databases">
        <title>Genome public.</title>
        <authorList>
            <person name="Liu C."/>
            <person name="Sun Q."/>
        </authorList>
    </citation>
    <scope>NUCLEOTIDE SEQUENCE</scope>
    <source>
        <strain evidence="4">BX8</strain>
    </source>
</reference>
<organism evidence="4 5">
    <name type="scientific">Anaerofilum hominis</name>
    <dbReference type="NCBI Taxonomy" id="2763016"/>
    <lineage>
        <taxon>Bacteria</taxon>
        <taxon>Bacillati</taxon>
        <taxon>Bacillota</taxon>
        <taxon>Clostridia</taxon>
        <taxon>Eubacteriales</taxon>
        <taxon>Oscillospiraceae</taxon>
        <taxon>Anaerofilum</taxon>
    </lineage>
</organism>
<dbReference type="GO" id="GO:0046872">
    <property type="term" value="F:metal ion binding"/>
    <property type="evidence" value="ECO:0007669"/>
    <property type="project" value="UniProtKB-KW"/>
</dbReference>
<feature type="binding site" evidence="3">
    <location>
        <position position="292"/>
    </location>
    <ligand>
        <name>Mg(2+)</name>
        <dbReference type="ChEBI" id="CHEBI:18420"/>
        <label>1</label>
    </ligand>
</feature>
<feature type="binding site" evidence="3">
    <location>
        <position position="294"/>
    </location>
    <ligand>
        <name>Mg(2+)</name>
        <dbReference type="ChEBI" id="CHEBI:18420"/>
        <label>1</label>
    </ligand>
</feature>
<dbReference type="RefSeq" id="WP_186886409.1">
    <property type="nucleotide sequence ID" value="NZ_JACONZ010000001.1"/>
</dbReference>
<comment type="similarity">
    <text evidence="1">Belongs to the ADP-ribosylglycohydrolase family.</text>
</comment>
<feature type="binding site" evidence="3">
    <location>
        <position position="65"/>
    </location>
    <ligand>
        <name>Mg(2+)</name>
        <dbReference type="ChEBI" id="CHEBI:18420"/>
        <label>1</label>
    </ligand>
</feature>
<feature type="binding site" evidence="3">
    <location>
        <position position="66"/>
    </location>
    <ligand>
        <name>Mg(2+)</name>
        <dbReference type="ChEBI" id="CHEBI:18420"/>
        <label>1</label>
    </ligand>
</feature>
<dbReference type="InterPro" id="IPR005502">
    <property type="entry name" value="Ribosyl_crysJ1"/>
</dbReference>
<comment type="cofactor">
    <cofactor evidence="3">
        <name>Mg(2+)</name>
        <dbReference type="ChEBI" id="CHEBI:18420"/>
    </cofactor>
    <text evidence="3">Binds 2 magnesium ions per subunit.</text>
</comment>
<protein>
    <submittedName>
        <fullName evidence="4">ADP-ribosylglycohydrolase family protein</fullName>
    </submittedName>
</protein>
<keyword evidence="3" id="KW-0479">Metal-binding</keyword>
<dbReference type="InterPro" id="IPR036705">
    <property type="entry name" value="Ribosyl_crysJ1_sf"/>
</dbReference>
<dbReference type="GO" id="GO:0016787">
    <property type="term" value="F:hydrolase activity"/>
    <property type="evidence" value="ECO:0007669"/>
    <property type="project" value="UniProtKB-KW"/>
</dbReference>
<dbReference type="PANTHER" id="PTHR16222">
    <property type="entry name" value="ADP-RIBOSYLGLYCOHYDROLASE"/>
    <property type="match status" value="1"/>
</dbReference>
<feature type="binding site" evidence="3">
    <location>
        <position position="295"/>
    </location>
    <ligand>
        <name>Mg(2+)</name>
        <dbReference type="ChEBI" id="CHEBI:18420"/>
        <label>1</label>
    </ligand>
</feature>
<dbReference type="Proteomes" id="UP000659630">
    <property type="component" value="Unassembled WGS sequence"/>
</dbReference>
<keyword evidence="3" id="KW-0460">Magnesium</keyword>
<comment type="caution">
    <text evidence="4">The sequence shown here is derived from an EMBL/GenBank/DDBJ whole genome shotgun (WGS) entry which is preliminary data.</text>
</comment>
<dbReference type="Gene3D" id="1.10.4080.10">
    <property type="entry name" value="ADP-ribosylation/Crystallin J1"/>
    <property type="match status" value="1"/>
</dbReference>
<evidence type="ECO:0000313" key="4">
    <source>
        <dbReference type="EMBL" id="MBC5580032.1"/>
    </source>
</evidence>
<keyword evidence="5" id="KW-1185">Reference proteome</keyword>
<gene>
    <name evidence="4" type="ORF">H8S23_00755</name>
</gene>
<name>A0A923I6U8_9FIRM</name>
<dbReference type="InterPro" id="IPR050792">
    <property type="entry name" value="ADP-ribosylglycohydrolase"/>
</dbReference>
<dbReference type="AlphaFoldDB" id="A0A923I6U8"/>
<dbReference type="PANTHER" id="PTHR16222:SF24">
    <property type="entry name" value="ADP-RIBOSYLHYDROLASE ARH3"/>
    <property type="match status" value="1"/>
</dbReference>
<accession>A0A923I6U8</accession>